<evidence type="ECO:0000256" key="1">
    <source>
        <dbReference type="SAM" id="MobiDB-lite"/>
    </source>
</evidence>
<dbReference type="AlphaFoldDB" id="A0A2L2YVS2"/>
<dbReference type="PROSITE" id="PS50192">
    <property type="entry name" value="T_SNARE"/>
    <property type="match status" value="1"/>
</dbReference>
<dbReference type="InterPro" id="IPR000727">
    <property type="entry name" value="T_SNARE_dom"/>
</dbReference>
<dbReference type="GO" id="GO:0019905">
    <property type="term" value="F:syntaxin binding"/>
    <property type="evidence" value="ECO:0007669"/>
    <property type="project" value="TreeGrafter"/>
</dbReference>
<dbReference type="PANTHER" id="PTHR19305:SF14">
    <property type="entry name" value="SYNAPTOSOMAL-ASSOCIATED PROTEIN-RELATED"/>
    <property type="match status" value="1"/>
</dbReference>
<feature type="domain" description="T-SNARE coiled-coil homology" evidence="2">
    <location>
        <begin position="27"/>
        <end position="79"/>
    </location>
</feature>
<dbReference type="Gene3D" id="1.20.5.110">
    <property type="match status" value="1"/>
</dbReference>
<dbReference type="GO" id="GO:0098793">
    <property type="term" value="C:presynapse"/>
    <property type="evidence" value="ECO:0007669"/>
    <property type="project" value="GOC"/>
</dbReference>
<feature type="compositionally biased region" description="Polar residues" evidence="1">
    <location>
        <begin position="23"/>
        <end position="34"/>
    </location>
</feature>
<dbReference type="GO" id="GO:0016082">
    <property type="term" value="P:synaptic vesicle priming"/>
    <property type="evidence" value="ECO:0007669"/>
    <property type="project" value="TreeGrafter"/>
</dbReference>
<dbReference type="GO" id="GO:0031629">
    <property type="term" value="P:synaptic vesicle fusion to presynaptic active zone membrane"/>
    <property type="evidence" value="ECO:0007669"/>
    <property type="project" value="TreeGrafter"/>
</dbReference>
<sequence length="79" mass="8938">MPEPTENGEETGMQGKSELEQIQYKQSKTTNESLESTRRMMALCDESKEAGIRTLVALDDQGEQLDRIEDDNDKINADM</sequence>
<dbReference type="GO" id="GO:0005484">
    <property type="term" value="F:SNAP receptor activity"/>
    <property type="evidence" value="ECO:0007669"/>
    <property type="project" value="TreeGrafter"/>
</dbReference>
<reference evidence="3" key="1">
    <citation type="journal article" date="2016" name="Mol. Ecol. Resour.">
        <title>Evaluation of the impact of RNA preservation methods of spiders for de novo transcriptome assembly.</title>
        <authorList>
            <person name="Kono N."/>
            <person name="Nakamura H."/>
            <person name="Ito Y."/>
            <person name="Tomita M."/>
            <person name="Arakawa K."/>
        </authorList>
    </citation>
    <scope>NUCLEOTIDE SEQUENCE</scope>
    <source>
        <tissue evidence="3">Whole body</tissue>
    </source>
</reference>
<name>A0A2L2YVS2_PARTP</name>
<organism evidence="3">
    <name type="scientific">Parasteatoda tepidariorum</name>
    <name type="common">Common house spider</name>
    <name type="synonym">Achaearanea tepidariorum</name>
    <dbReference type="NCBI Taxonomy" id="114398"/>
    <lineage>
        <taxon>Eukaryota</taxon>
        <taxon>Metazoa</taxon>
        <taxon>Ecdysozoa</taxon>
        <taxon>Arthropoda</taxon>
        <taxon>Chelicerata</taxon>
        <taxon>Arachnida</taxon>
        <taxon>Araneae</taxon>
        <taxon>Araneomorphae</taxon>
        <taxon>Entelegynae</taxon>
        <taxon>Araneoidea</taxon>
        <taxon>Theridiidae</taxon>
        <taxon>Parasteatoda</taxon>
    </lineage>
</organism>
<dbReference type="SUPFAM" id="SSF58038">
    <property type="entry name" value="SNARE fusion complex"/>
    <property type="match status" value="1"/>
</dbReference>
<dbReference type="OrthoDB" id="19261at2759"/>
<dbReference type="GO" id="GO:0031201">
    <property type="term" value="C:SNARE complex"/>
    <property type="evidence" value="ECO:0007669"/>
    <property type="project" value="TreeGrafter"/>
</dbReference>
<feature type="region of interest" description="Disordered" evidence="1">
    <location>
        <begin position="1"/>
        <end position="36"/>
    </location>
</feature>
<accession>A0A2L2YVS2</accession>
<dbReference type="EMBL" id="IAAA01061219">
    <property type="protein sequence ID" value="LAA12204.1"/>
    <property type="molecule type" value="mRNA"/>
</dbReference>
<evidence type="ECO:0000313" key="3">
    <source>
        <dbReference type="EMBL" id="LAA12203.1"/>
    </source>
</evidence>
<dbReference type="GO" id="GO:0005886">
    <property type="term" value="C:plasma membrane"/>
    <property type="evidence" value="ECO:0007669"/>
    <property type="project" value="TreeGrafter"/>
</dbReference>
<evidence type="ECO:0000259" key="2">
    <source>
        <dbReference type="PROSITE" id="PS50192"/>
    </source>
</evidence>
<protein>
    <submittedName>
        <fullName evidence="3">Synaptosomal-associated protein</fullName>
    </submittedName>
</protein>
<proteinExistence type="evidence at transcript level"/>
<dbReference type="PANTHER" id="PTHR19305">
    <property type="entry name" value="SYNAPTOSOMAL ASSOCIATED PROTEIN"/>
    <property type="match status" value="1"/>
</dbReference>
<dbReference type="EMBL" id="IAAA01061218">
    <property type="protein sequence ID" value="LAA12203.1"/>
    <property type="molecule type" value="mRNA"/>
</dbReference>